<keyword evidence="5" id="KW-0378">Hydrolase</keyword>
<dbReference type="PANTHER" id="PTHR47466">
    <property type="match status" value="1"/>
</dbReference>
<dbReference type="Proteomes" id="UP001596074">
    <property type="component" value="Unassembled WGS sequence"/>
</dbReference>
<dbReference type="InterPro" id="IPR024079">
    <property type="entry name" value="MetalloPept_cat_dom_sf"/>
</dbReference>
<name>A0ABW0ZT25_9ACTN</name>
<evidence type="ECO:0000256" key="3">
    <source>
        <dbReference type="ARBA" id="ARBA00022723"/>
    </source>
</evidence>
<keyword evidence="4" id="KW-0732">Signal</keyword>
<evidence type="ECO:0000256" key="5">
    <source>
        <dbReference type="ARBA" id="ARBA00022801"/>
    </source>
</evidence>
<keyword evidence="7 11" id="KW-0482">Metalloprotease</keyword>
<feature type="domain" description="Peptidase M43 pregnancy-associated plasma-A" evidence="10">
    <location>
        <begin position="211"/>
        <end position="290"/>
    </location>
</feature>
<dbReference type="SUPFAM" id="SSF55486">
    <property type="entry name" value="Metalloproteases ('zincins'), catalytic domain"/>
    <property type="match status" value="1"/>
</dbReference>
<protein>
    <submittedName>
        <fullName evidence="11">Zinc metalloprotease</fullName>
    </submittedName>
</protein>
<comment type="similarity">
    <text evidence="1">Belongs to the peptidase M43B family.</text>
</comment>
<accession>A0ABW0ZT25</accession>
<evidence type="ECO:0000256" key="2">
    <source>
        <dbReference type="ARBA" id="ARBA00022670"/>
    </source>
</evidence>
<gene>
    <name evidence="11" type="ORF">ACFPZN_00380</name>
</gene>
<keyword evidence="2" id="KW-0645">Protease</keyword>
<keyword evidence="3" id="KW-0479">Metal-binding</keyword>
<feature type="region of interest" description="Disordered" evidence="9">
    <location>
        <begin position="1"/>
        <end position="34"/>
    </location>
</feature>
<sequence>MRDVPVRARSTAAAEPSCVHGTAARSRGGRDAHGLGREQVVAMLDDLRRTLTGRYGTADEQTAVDRASAGPGERRPRRVVVAVWFHAITDGATGRVSRARVRKQIRTLNRAYGGGKGGADTGVTFRLAGLDTRSRRAWFRAPERYERTMKAALRKGGPATLNLYTAAVGSDLLGFSAFPQWYRDDPVGDGVVIDYRTLPGGSFRHFDRGFTAAHEIGHWLGLFHTFENGCTPPGDGVGDTPYEARPADGCPRRRNTCRQRGRDPVRNFMNYAWDECMREFTQGQGLRIRASWAAYRAPGRRTANGPDGGGGARSVGGAR</sequence>
<dbReference type="InterPro" id="IPR008754">
    <property type="entry name" value="Peptidase_M43"/>
</dbReference>
<dbReference type="GO" id="GO:0008237">
    <property type="term" value="F:metallopeptidase activity"/>
    <property type="evidence" value="ECO:0007669"/>
    <property type="project" value="UniProtKB-KW"/>
</dbReference>
<evidence type="ECO:0000259" key="10">
    <source>
        <dbReference type="Pfam" id="PF05572"/>
    </source>
</evidence>
<proteinExistence type="inferred from homology"/>
<keyword evidence="8" id="KW-1015">Disulfide bond</keyword>
<dbReference type="Gene3D" id="3.40.390.10">
    <property type="entry name" value="Collagenase (Catalytic Domain)"/>
    <property type="match status" value="1"/>
</dbReference>
<evidence type="ECO:0000256" key="9">
    <source>
        <dbReference type="SAM" id="MobiDB-lite"/>
    </source>
</evidence>
<dbReference type="CDD" id="cd04275">
    <property type="entry name" value="ZnMc_pappalysin_like"/>
    <property type="match status" value="1"/>
</dbReference>
<evidence type="ECO:0000313" key="11">
    <source>
        <dbReference type="EMBL" id="MFC5744060.1"/>
    </source>
</evidence>
<keyword evidence="12" id="KW-1185">Reference proteome</keyword>
<dbReference type="RefSeq" id="WP_378278882.1">
    <property type="nucleotide sequence ID" value="NZ_JBHSON010000001.1"/>
</dbReference>
<evidence type="ECO:0000256" key="7">
    <source>
        <dbReference type="ARBA" id="ARBA00023049"/>
    </source>
</evidence>
<evidence type="ECO:0000256" key="4">
    <source>
        <dbReference type="ARBA" id="ARBA00022729"/>
    </source>
</evidence>
<reference evidence="12" key="1">
    <citation type="journal article" date="2019" name="Int. J. Syst. Evol. Microbiol.">
        <title>The Global Catalogue of Microorganisms (GCM) 10K type strain sequencing project: providing services to taxonomists for standard genome sequencing and annotation.</title>
        <authorList>
            <consortium name="The Broad Institute Genomics Platform"/>
            <consortium name="The Broad Institute Genome Sequencing Center for Infectious Disease"/>
            <person name="Wu L."/>
            <person name="Ma J."/>
        </authorList>
    </citation>
    <scope>NUCLEOTIDE SEQUENCE [LARGE SCALE GENOMIC DNA]</scope>
    <source>
        <strain evidence="12">KCTC 42087</strain>
    </source>
</reference>
<dbReference type="Pfam" id="PF05572">
    <property type="entry name" value="Peptidase_M43"/>
    <property type="match status" value="1"/>
</dbReference>
<evidence type="ECO:0000256" key="1">
    <source>
        <dbReference type="ARBA" id="ARBA00008721"/>
    </source>
</evidence>
<evidence type="ECO:0000256" key="8">
    <source>
        <dbReference type="ARBA" id="ARBA00023157"/>
    </source>
</evidence>
<feature type="compositionally biased region" description="Gly residues" evidence="9">
    <location>
        <begin position="306"/>
        <end position="319"/>
    </location>
</feature>
<organism evidence="11 12">
    <name type="scientific">Actinomadura rugatobispora</name>
    <dbReference type="NCBI Taxonomy" id="1994"/>
    <lineage>
        <taxon>Bacteria</taxon>
        <taxon>Bacillati</taxon>
        <taxon>Actinomycetota</taxon>
        <taxon>Actinomycetes</taxon>
        <taxon>Streptosporangiales</taxon>
        <taxon>Thermomonosporaceae</taxon>
        <taxon>Actinomadura</taxon>
    </lineage>
</organism>
<feature type="region of interest" description="Disordered" evidence="9">
    <location>
        <begin position="298"/>
        <end position="319"/>
    </location>
</feature>
<dbReference type="EMBL" id="JBHSON010000001">
    <property type="protein sequence ID" value="MFC5744060.1"/>
    <property type="molecule type" value="Genomic_DNA"/>
</dbReference>
<dbReference type="PANTHER" id="PTHR47466:SF1">
    <property type="entry name" value="METALLOPROTEASE MEP1 (AFU_ORTHOLOGUE AFUA_1G07730)-RELATED"/>
    <property type="match status" value="1"/>
</dbReference>
<comment type="caution">
    <text evidence="11">The sequence shown here is derived from an EMBL/GenBank/DDBJ whole genome shotgun (WGS) entry which is preliminary data.</text>
</comment>
<evidence type="ECO:0000256" key="6">
    <source>
        <dbReference type="ARBA" id="ARBA00022833"/>
    </source>
</evidence>
<keyword evidence="6" id="KW-0862">Zinc</keyword>
<evidence type="ECO:0000313" key="12">
    <source>
        <dbReference type="Proteomes" id="UP001596074"/>
    </source>
</evidence>